<evidence type="ECO:0000313" key="1">
    <source>
        <dbReference type="EMBL" id="QTA93303.1"/>
    </source>
</evidence>
<dbReference type="KEGG" id="dmm:dnm_094050"/>
<organism evidence="1 2">
    <name type="scientific">Desulfonema magnum</name>
    <dbReference type="NCBI Taxonomy" id="45655"/>
    <lineage>
        <taxon>Bacteria</taxon>
        <taxon>Pseudomonadati</taxon>
        <taxon>Thermodesulfobacteriota</taxon>
        <taxon>Desulfobacteria</taxon>
        <taxon>Desulfobacterales</taxon>
        <taxon>Desulfococcaceae</taxon>
        <taxon>Desulfonema</taxon>
    </lineage>
</organism>
<dbReference type="PROSITE" id="PS51257">
    <property type="entry name" value="PROKAR_LIPOPROTEIN"/>
    <property type="match status" value="1"/>
</dbReference>
<proteinExistence type="predicted"/>
<accession>A0A975BXU2</accession>
<name>A0A975BXU2_9BACT</name>
<sequence>MISREQGFSTYISIVSFANSCYGSLSGCCGLKGIGLQPE</sequence>
<reference evidence="1" key="1">
    <citation type="journal article" date="2021" name="Microb. Physiol.">
        <title>Proteogenomic Insights into the Physiology of Marine, Sulfate-Reducing, Filamentous Desulfonema limicola and Desulfonema magnum.</title>
        <authorList>
            <person name="Schnaars V."/>
            <person name="Wohlbrand L."/>
            <person name="Scheve S."/>
            <person name="Hinrichs C."/>
            <person name="Reinhardt R."/>
            <person name="Rabus R."/>
        </authorList>
    </citation>
    <scope>NUCLEOTIDE SEQUENCE</scope>
    <source>
        <strain evidence="1">4be13</strain>
    </source>
</reference>
<dbReference type="Proteomes" id="UP000663722">
    <property type="component" value="Chromosome"/>
</dbReference>
<dbReference type="AlphaFoldDB" id="A0A975BXU2"/>
<protein>
    <submittedName>
        <fullName evidence="1">Uncharacterized protein</fullName>
    </submittedName>
</protein>
<evidence type="ECO:0000313" key="2">
    <source>
        <dbReference type="Proteomes" id="UP000663722"/>
    </source>
</evidence>
<dbReference type="EMBL" id="CP061800">
    <property type="protein sequence ID" value="QTA93303.1"/>
    <property type="molecule type" value="Genomic_DNA"/>
</dbReference>
<gene>
    <name evidence="1" type="ORF">dnm_094050</name>
</gene>
<keyword evidence="2" id="KW-1185">Reference proteome</keyword>